<dbReference type="Pfam" id="PF00481">
    <property type="entry name" value="PP2C"/>
    <property type="match status" value="2"/>
</dbReference>
<accession>A0ABQ9X6L8</accession>
<dbReference type="Pfam" id="PF12799">
    <property type="entry name" value="LRR_4"/>
    <property type="match status" value="1"/>
</dbReference>
<dbReference type="InterPro" id="IPR036457">
    <property type="entry name" value="PPM-type-like_dom_sf"/>
</dbReference>
<evidence type="ECO:0000313" key="6">
    <source>
        <dbReference type="Proteomes" id="UP001281761"/>
    </source>
</evidence>
<feature type="region of interest" description="Disordered" evidence="3">
    <location>
        <begin position="984"/>
        <end position="1010"/>
    </location>
</feature>
<dbReference type="InterPro" id="IPR025875">
    <property type="entry name" value="Leu-rich_rpt_4"/>
</dbReference>
<evidence type="ECO:0000256" key="2">
    <source>
        <dbReference type="ARBA" id="ARBA00022737"/>
    </source>
</evidence>
<evidence type="ECO:0000256" key="1">
    <source>
        <dbReference type="ARBA" id="ARBA00022614"/>
    </source>
</evidence>
<comment type="caution">
    <text evidence="5">The sequence shown here is derived from an EMBL/GenBank/DDBJ whole genome shotgun (WGS) entry which is preliminary data.</text>
</comment>
<feature type="compositionally biased region" description="Low complexity" evidence="3">
    <location>
        <begin position="990"/>
        <end position="1006"/>
    </location>
</feature>
<dbReference type="SMART" id="SM00364">
    <property type="entry name" value="LRR_BAC"/>
    <property type="match status" value="12"/>
</dbReference>
<dbReference type="InterPro" id="IPR003591">
    <property type="entry name" value="Leu-rich_rpt_typical-subtyp"/>
</dbReference>
<dbReference type="CDD" id="cd00143">
    <property type="entry name" value="PP2Cc"/>
    <property type="match status" value="1"/>
</dbReference>
<dbReference type="GO" id="GO:0004016">
    <property type="term" value="F:adenylate cyclase activity"/>
    <property type="evidence" value="ECO:0007669"/>
    <property type="project" value="UniProtKB-EC"/>
</dbReference>
<feature type="compositionally biased region" description="Pro residues" evidence="3">
    <location>
        <begin position="1819"/>
        <end position="1828"/>
    </location>
</feature>
<dbReference type="PANTHER" id="PTHR24366:SF96">
    <property type="entry name" value="LEUCINE RICH REPEAT CONTAINING 53"/>
    <property type="match status" value="1"/>
</dbReference>
<feature type="compositionally biased region" description="Polar residues" evidence="3">
    <location>
        <begin position="1776"/>
        <end position="1805"/>
    </location>
</feature>
<feature type="compositionally biased region" description="Polar residues" evidence="3">
    <location>
        <begin position="1481"/>
        <end position="1505"/>
    </location>
</feature>
<evidence type="ECO:0000259" key="4">
    <source>
        <dbReference type="PROSITE" id="PS51746"/>
    </source>
</evidence>
<dbReference type="EC" id="4.6.1.1" evidence="5"/>
<evidence type="ECO:0000256" key="3">
    <source>
        <dbReference type="SAM" id="MobiDB-lite"/>
    </source>
</evidence>
<feature type="region of interest" description="Disordered" evidence="3">
    <location>
        <begin position="1761"/>
        <end position="1860"/>
    </location>
</feature>
<feature type="compositionally biased region" description="Basic and acidic residues" evidence="3">
    <location>
        <begin position="471"/>
        <end position="483"/>
    </location>
</feature>
<keyword evidence="1" id="KW-0433">Leucine-rich repeat</keyword>
<organism evidence="5 6">
    <name type="scientific">Blattamonas nauphoetae</name>
    <dbReference type="NCBI Taxonomy" id="2049346"/>
    <lineage>
        <taxon>Eukaryota</taxon>
        <taxon>Metamonada</taxon>
        <taxon>Preaxostyla</taxon>
        <taxon>Oxymonadida</taxon>
        <taxon>Blattamonas</taxon>
    </lineage>
</organism>
<feature type="region of interest" description="Disordered" evidence="3">
    <location>
        <begin position="857"/>
        <end position="899"/>
    </location>
</feature>
<feature type="region of interest" description="Disordered" evidence="3">
    <location>
        <begin position="773"/>
        <end position="796"/>
    </location>
</feature>
<dbReference type="PROSITE" id="PS51746">
    <property type="entry name" value="PPM_2"/>
    <property type="match status" value="1"/>
</dbReference>
<feature type="compositionally biased region" description="Basic and acidic residues" evidence="3">
    <location>
        <begin position="1838"/>
        <end position="1857"/>
    </location>
</feature>
<feature type="region of interest" description="Disordered" evidence="3">
    <location>
        <begin position="1534"/>
        <end position="1559"/>
    </location>
</feature>
<dbReference type="SUPFAM" id="SSF52047">
    <property type="entry name" value="RNI-like"/>
    <property type="match status" value="1"/>
</dbReference>
<dbReference type="InterPro" id="IPR032675">
    <property type="entry name" value="LRR_dom_sf"/>
</dbReference>
<dbReference type="Proteomes" id="UP001281761">
    <property type="component" value="Unassembled WGS sequence"/>
</dbReference>
<feature type="region of interest" description="Disordered" evidence="3">
    <location>
        <begin position="1230"/>
        <end position="1283"/>
    </location>
</feature>
<dbReference type="Gene3D" id="3.80.10.10">
    <property type="entry name" value="Ribonuclease Inhibitor"/>
    <property type="match status" value="4"/>
</dbReference>
<proteinExistence type="predicted"/>
<dbReference type="SMART" id="SM00332">
    <property type="entry name" value="PP2Cc"/>
    <property type="match status" value="1"/>
</dbReference>
<dbReference type="PROSITE" id="PS51450">
    <property type="entry name" value="LRR"/>
    <property type="match status" value="3"/>
</dbReference>
<feature type="compositionally biased region" description="Acidic residues" evidence="3">
    <location>
        <begin position="1246"/>
        <end position="1264"/>
    </location>
</feature>
<evidence type="ECO:0000313" key="5">
    <source>
        <dbReference type="EMBL" id="KAK2947417.1"/>
    </source>
</evidence>
<feature type="region of interest" description="Disordered" evidence="3">
    <location>
        <begin position="462"/>
        <end position="488"/>
    </location>
</feature>
<dbReference type="Gene3D" id="3.60.40.10">
    <property type="entry name" value="PPM-type phosphatase domain"/>
    <property type="match status" value="2"/>
</dbReference>
<name>A0ABQ9X6L8_9EUKA</name>
<dbReference type="SUPFAM" id="SSF54236">
    <property type="entry name" value="Ubiquitin-like"/>
    <property type="match status" value="1"/>
</dbReference>
<keyword evidence="6" id="KW-1185">Reference proteome</keyword>
<feature type="region of interest" description="Disordered" evidence="3">
    <location>
        <begin position="816"/>
        <end position="842"/>
    </location>
</feature>
<feature type="domain" description="PPM-type phosphatase" evidence="4">
    <location>
        <begin position="1334"/>
        <end position="1968"/>
    </location>
</feature>
<dbReference type="PANTHER" id="PTHR24366">
    <property type="entry name" value="IG(IMMUNOGLOBULIN) AND LRR(LEUCINE RICH REPEAT) DOMAINS"/>
    <property type="match status" value="1"/>
</dbReference>
<sequence>MIKQALSLVLHHPISHMRLTNLFNNTQTYDDVQTVQSITPEKHLDLSLFLAQWQFLITITDQNDRTDTIGIDSLESIQEMKARYAHMRQITPERITLSFRGEQLDESSQFSAVDPTISYSVTPASGVLMGGAESQDLSGKNVSFSRQHISAFPLDILSKERPWINHLNLSNNLLEDLPRILHVLPNLRTLQLNMNCFTSFPSSLNMSPSLARMDISNNTLTEFQHIIIPHLEDLRMNHTKMRIFPHLMKQVFPALHQLEMTSGELREFPVLEHDTLTLLDLQSNALERVSVQLNLPLLKSLNLAVNSMRIFELDPLSKLSLLTTLELRINDLKEISEATFSCMPKLTKLKLTHNKLDSLPDNLFDICPNLNLVWIGENNVSSIPSSTSRLRDCDSFLCSHNFITALPTLSTVYSETGTQFNFSDNLLTTVPILSLDTVCFTADNNAIVSMEGFVNINQQEDGANQTSLDIDEPRNRKSEEAPSHQDSAADDDVLCNLSVLSLSHNQLTEFPMPFQAESAVRNVIPLSTSLISLNFVNNRIRTIPDTLSTFSLLTSLNLSFNSILVIPEVLSSLRSLKTLNLAFNQISVVPPFIFRLPSLSELNLSCNFIQSLPTFEEITVDHESVATTGQVLPKVRSTRVLGEIPLPSFTLSPLTSLNLNMNLFESFPSIIPSFSLLHTIYMSHNNLTCLPASLFVSLPSISRIDLSFNCLSSLPPFPSFIPTSTRFFLDVSHNNLPEFPPFLIHSHPSLYTQTLSDTRTTFLKEQPVFVPPLPPASIDNETEPDEADKVTLSPEHPIGLSLPLSKALRLSSLTVSEEDDPPIVTTDENNEPLVHSPHTPRYVLPPDTTVLFNPLDVTQPITDPKRPYDELASPSVAKTGSGDSESSPKDNFADAGTPKQWNTSQAFNFVDVSFNPVGEMRWMEQMDEFIKSAEADSDSSSNPKESELLALFTRTFQRIRSSSNAQKELLLDDQTVPHSEIAELIDNEADISPIDSSPITSSSPTDESPMLISTDDEQFCREMEDALDNDTFLSLQPQIIKSRNRTALTLQLSSLMPHHLTHRFESVPFPAYLPHFINSSSYLTHSFLTLSSSSQAFVTPLSPGTFRPPNPTSTIHSLPSSLCTLSSPPFWCYSSVILFDNELRRRRTEKKREAERRQIRPRSVFVSEVEIGHGVKETDLKKEEREKRKRRKETEERKYYESFDSFKHIGDKRTPASHQIEKTPVRDVQCSLCYPPFPESTKDDSSSEDEEDEEKAEKEEEQEQDQSQVTTTPVPVRGGFDDRLGNASTLGLLPFAPLEKKQTSTNSVSPLGSTITNRFGKTTSPFSLSLAVFPVGVAETCGSRPSMEDALLLAPIDGWDLDGLVCDSEWDTIERLLTLPNELRLTQTGMEAMTEREVLLNPSAHTKHFHPKMHSCGLFGVFDGHKGPTTSHFISSEFVHTFIATGKKLTAKLRQRERQTQTLLTFTFRDKPKEFVPGTHRPQSMTIAHTPTQKQKNASPTTFTRDPHPIQQTHLPTPPPPIHAANLKNGEAGEDVDKTRSINGKPTPPEPFTVAQKSKDERSSCVNLNQILAETVRVLNEEIRHNKLDDGSCLCVCAITKDAIKCVNVGDSRAVLVSEFPFEIERQVFQSGKGVGKLTVPLLKEHPSLKPLLHPLLLPRPFNTAPTFLALPLSFDHKPVNAEEMAQIRSRGGWVSLDRRVNGKLATARSLGDIELQPEVSGEPDVFERSRTNTEPTQTGQVAADVLLSCWTAYLNSLTPHPLRPTLITPPKDTDSLSNANPPKTTPGESSSLTGLDLQNTTSPRLSIPPSAAAKVPSTPVPVIPPKPRSTSPSAAGTEEKDKATKPTVEPVHDQTHSHNSAMSNASLFGFSAPHALQTDCAVVIACDGVFDVLSSQHIADIIHLVLLHFTRPSAPSSNPFETATSPLVSRLTPAEKGHVAQKCAVAIKTAALALNTQDNLSVIVVLL</sequence>
<dbReference type="InterPro" id="IPR001611">
    <property type="entry name" value="Leu-rich_rpt"/>
</dbReference>
<reference evidence="5 6" key="1">
    <citation type="journal article" date="2022" name="bioRxiv">
        <title>Genomics of Preaxostyla Flagellates Illuminates Evolutionary Transitions and the Path Towards Mitochondrial Loss.</title>
        <authorList>
            <person name="Novak L.V.F."/>
            <person name="Treitli S.C."/>
            <person name="Pyrih J."/>
            <person name="Halakuc P."/>
            <person name="Pipaliya S.V."/>
            <person name="Vacek V."/>
            <person name="Brzon O."/>
            <person name="Soukal P."/>
            <person name="Eme L."/>
            <person name="Dacks J.B."/>
            <person name="Karnkowska A."/>
            <person name="Elias M."/>
            <person name="Hampl V."/>
        </authorList>
    </citation>
    <scope>NUCLEOTIDE SEQUENCE [LARGE SCALE GENOMIC DNA]</scope>
    <source>
        <strain evidence="5">NAU3</strain>
        <tissue evidence="5">Gut</tissue>
    </source>
</reference>
<keyword evidence="5" id="KW-0456">Lyase</keyword>
<gene>
    <name evidence="5" type="ORF">BLNAU_17663</name>
</gene>
<dbReference type="CDD" id="cd17039">
    <property type="entry name" value="Ubl_ubiquitin_like"/>
    <property type="match status" value="1"/>
</dbReference>
<feature type="compositionally biased region" description="Polar residues" evidence="3">
    <location>
        <begin position="876"/>
        <end position="885"/>
    </location>
</feature>
<keyword evidence="2" id="KW-0677">Repeat</keyword>
<dbReference type="SUPFAM" id="SSF81606">
    <property type="entry name" value="PP2C-like"/>
    <property type="match status" value="2"/>
</dbReference>
<dbReference type="Pfam" id="PF13855">
    <property type="entry name" value="LRR_8"/>
    <property type="match status" value="1"/>
</dbReference>
<feature type="region of interest" description="Disordered" evidence="3">
    <location>
        <begin position="1473"/>
        <end position="1505"/>
    </location>
</feature>
<feature type="region of interest" description="Disordered" evidence="3">
    <location>
        <begin position="1719"/>
        <end position="1739"/>
    </location>
</feature>
<dbReference type="InterPro" id="IPR001932">
    <property type="entry name" value="PPM-type_phosphatase-like_dom"/>
</dbReference>
<dbReference type="SMART" id="SM00369">
    <property type="entry name" value="LRR_TYP"/>
    <property type="match status" value="9"/>
</dbReference>
<dbReference type="EMBL" id="JARBJD010000202">
    <property type="protein sequence ID" value="KAK2947417.1"/>
    <property type="molecule type" value="Genomic_DNA"/>
</dbReference>
<protein>
    <submittedName>
        <fullName evidence="5">Adenylate cyclase</fullName>
        <ecNumber evidence="5">4.6.1.1</ecNumber>
    </submittedName>
</protein>
<dbReference type="InterPro" id="IPR029071">
    <property type="entry name" value="Ubiquitin-like_domsf"/>
</dbReference>